<dbReference type="InterPro" id="IPR007138">
    <property type="entry name" value="ABM_dom"/>
</dbReference>
<comment type="caution">
    <text evidence="2">The sequence shown here is derived from an EMBL/GenBank/DDBJ whole genome shotgun (WGS) entry which is preliminary data.</text>
</comment>
<organism evidence="2 3">
    <name type="scientific">Colletotrichum spinosum</name>
    <dbReference type="NCBI Taxonomy" id="1347390"/>
    <lineage>
        <taxon>Eukaryota</taxon>
        <taxon>Fungi</taxon>
        <taxon>Dikarya</taxon>
        <taxon>Ascomycota</taxon>
        <taxon>Pezizomycotina</taxon>
        <taxon>Sordariomycetes</taxon>
        <taxon>Hypocreomycetidae</taxon>
        <taxon>Glomerellales</taxon>
        <taxon>Glomerellaceae</taxon>
        <taxon>Colletotrichum</taxon>
        <taxon>Colletotrichum orbiculare species complex</taxon>
    </lineage>
</organism>
<keyword evidence="3" id="KW-1185">Reference proteome</keyword>
<dbReference type="EMBL" id="QAPG01000062">
    <property type="protein sequence ID" value="TDZ33590.1"/>
    <property type="molecule type" value="Genomic_DNA"/>
</dbReference>
<dbReference type="SUPFAM" id="SSF54909">
    <property type="entry name" value="Dimeric alpha+beta barrel"/>
    <property type="match status" value="1"/>
</dbReference>
<accession>A0A4R8Q8K5</accession>
<evidence type="ECO:0000313" key="2">
    <source>
        <dbReference type="EMBL" id="TDZ33590.1"/>
    </source>
</evidence>
<dbReference type="Gene3D" id="3.30.70.100">
    <property type="match status" value="1"/>
</dbReference>
<sequence length="111" mass="13006">MSASKPELAFQVTIHLAPEDVDKFLEISRPAFERIKSEPGLTFFELYRSPEDPGALSWSEKWTESIEYILQEHVNKDYMKEYLAATEPMFTKPREVRFLNPIGPPFYYQKA</sequence>
<name>A0A4R8Q8K5_9PEZI</name>
<reference evidence="2 3" key="1">
    <citation type="submission" date="2018-11" db="EMBL/GenBank/DDBJ databases">
        <title>Genome sequence and assembly of Colletotrichum spinosum.</title>
        <authorList>
            <person name="Gan P."/>
            <person name="Shirasu K."/>
        </authorList>
    </citation>
    <scope>NUCLEOTIDE SEQUENCE [LARGE SCALE GENOMIC DNA]</scope>
    <source>
        <strain evidence="2 3">CBS 515.97</strain>
    </source>
</reference>
<protein>
    <recommendedName>
        <fullName evidence="1">ABM domain-containing protein</fullName>
    </recommendedName>
</protein>
<feature type="domain" description="ABM" evidence="1">
    <location>
        <begin position="11"/>
        <end position="83"/>
    </location>
</feature>
<gene>
    <name evidence="2" type="ORF">C8035_v011507</name>
</gene>
<dbReference type="InterPro" id="IPR011008">
    <property type="entry name" value="Dimeric_a/b-barrel"/>
</dbReference>
<evidence type="ECO:0000313" key="3">
    <source>
        <dbReference type="Proteomes" id="UP000295083"/>
    </source>
</evidence>
<evidence type="ECO:0000259" key="1">
    <source>
        <dbReference type="Pfam" id="PF03992"/>
    </source>
</evidence>
<proteinExistence type="predicted"/>
<dbReference type="AlphaFoldDB" id="A0A4R8Q8K5"/>
<dbReference type="Proteomes" id="UP000295083">
    <property type="component" value="Unassembled WGS sequence"/>
</dbReference>
<dbReference type="Pfam" id="PF03992">
    <property type="entry name" value="ABM"/>
    <property type="match status" value="1"/>
</dbReference>